<keyword evidence="3" id="KW-1185">Reference proteome</keyword>
<dbReference type="AlphaFoldDB" id="B0CW13"/>
<feature type="transmembrane region" description="Helical" evidence="1">
    <location>
        <begin position="45"/>
        <end position="64"/>
    </location>
</feature>
<sequence length="223" mass="24413">MVVLGHRHASSTEHAGRGHVVWIGGTALLYFPKLFSRGPSPYRKLFFIPILCANIWILLAYGFMSRNGLHGSNLYVVINPRESESTLSSLPRHVMSTSRFGHHADIPVTNFISRADVTGQATGHGRKLAASALTLTISWVMFTNPKVVLPALTSSQVFSVCSSSTSVFVLVASLVSDWKVLRWVRWFQTTTTAPLRVLGPSALFMIPQMPPWPGGSSELNAVP</sequence>
<reference evidence="2 3" key="1">
    <citation type="journal article" date="2008" name="Nature">
        <title>The genome of Laccaria bicolor provides insights into mycorrhizal symbiosis.</title>
        <authorList>
            <person name="Martin F."/>
            <person name="Aerts A."/>
            <person name="Ahren D."/>
            <person name="Brun A."/>
            <person name="Danchin E.G.J."/>
            <person name="Duchaussoy F."/>
            <person name="Gibon J."/>
            <person name="Kohler A."/>
            <person name="Lindquist E."/>
            <person name="Pereda V."/>
            <person name="Salamov A."/>
            <person name="Shapiro H.J."/>
            <person name="Wuyts J."/>
            <person name="Blaudez D."/>
            <person name="Buee M."/>
            <person name="Brokstein P."/>
            <person name="Canbaeck B."/>
            <person name="Cohen D."/>
            <person name="Courty P.E."/>
            <person name="Coutinho P.M."/>
            <person name="Delaruelle C."/>
            <person name="Detter J.C."/>
            <person name="Deveau A."/>
            <person name="DiFazio S."/>
            <person name="Duplessis S."/>
            <person name="Fraissinet-Tachet L."/>
            <person name="Lucic E."/>
            <person name="Frey-Klett P."/>
            <person name="Fourrey C."/>
            <person name="Feussner I."/>
            <person name="Gay G."/>
            <person name="Grimwood J."/>
            <person name="Hoegger P.J."/>
            <person name="Jain P."/>
            <person name="Kilaru S."/>
            <person name="Labbe J."/>
            <person name="Lin Y.C."/>
            <person name="Legue V."/>
            <person name="Le Tacon F."/>
            <person name="Marmeisse R."/>
            <person name="Melayah D."/>
            <person name="Montanini B."/>
            <person name="Muratet M."/>
            <person name="Nehls U."/>
            <person name="Niculita-Hirzel H."/>
            <person name="Oudot-Le Secq M.P."/>
            <person name="Peter M."/>
            <person name="Quesneville H."/>
            <person name="Rajashekar B."/>
            <person name="Reich M."/>
            <person name="Rouhier N."/>
            <person name="Schmutz J."/>
            <person name="Yin T."/>
            <person name="Chalot M."/>
            <person name="Henrissat B."/>
            <person name="Kuees U."/>
            <person name="Lucas S."/>
            <person name="Van de Peer Y."/>
            <person name="Podila G.K."/>
            <person name="Polle A."/>
            <person name="Pukkila P.J."/>
            <person name="Richardson P.M."/>
            <person name="Rouze P."/>
            <person name="Sanders I.R."/>
            <person name="Stajich J.E."/>
            <person name="Tunlid A."/>
            <person name="Tuskan G."/>
            <person name="Grigoriev I.V."/>
        </authorList>
    </citation>
    <scope>NUCLEOTIDE SEQUENCE [LARGE SCALE GENOMIC DNA]</scope>
    <source>
        <strain evidence="3">S238N-H82 / ATCC MYA-4686</strain>
    </source>
</reference>
<evidence type="ECO:0000256" key="1">
    <source>
        <dbReference type="SAM" id="Phobius"/>
    </source>
</evidence>
<dbReference type="HOGENOM" id="CLU_1240324_0_0_1"/>
<dbReference type="RefSeq" id="XP_001876335.1">
    <property type="nucleotide sequence ID" value="XM_001876300.1"/>
</dbReference>
<dbReference type="Proteomes" id="UP000001194">
    <property type="component" value="Unassembled WGS sequence"/>
</dbReference>
<name>B0CW13_LACBS</name>
<dbReference type="GeneID" id="6071283"/>
<organism evidence="3">
    <name type="scientific">Laccaria bicolor (strain S238N-H82 / ATCC MYA-4686)</name>
    <name type="common">Bicoloured deceiver</name>
    <name type="synonym">Laccaria laccata var. bicolor</name>
    <dbReference type="NCBI Taxonomy" id="486041"/>
    <lineage>
        <taxon>Eukaryota</taxon>
        <taxon>Fungi</taxon>
        <taxon>Dikarya</taxon>
        <taxon>Basidiomycota</taxon>
        <taxon>Agaricomycotina</taxon>
        <taxon>Agaricomycetes</taxon>
        <taxon>Agaricomycetidae</taxon>
        <taxon>Agaricales</taxon>
        <taxon>Agaricineae</taxon>
        <taxon>Hydnangiaceae</taxon>
        <taxon>Laccaria</taxon>
    </lineage>
</organism>
<accession>B0CW13</accession>
<proteinExistence type="predicted"/>
<dbReference type="KEGG" id="lbc:LACBIDRAFT_323073"/>
<evidence type="ECO:0000313" key="3">
    <source>
        <dbReference type="Proteomes" id="UP000001194"/>
    </source>
</evidence>
<dbReference type="EMBL" id="DS547093">
    <property type="protein sequence ID" value="EDR13837.1"/>
    <property type="molecule type" value="Genomic_DNA"/>
</dbReference>
<protein>
    <submittedName>
        <fullName evidence="2">Predicted protein</fullName>
    </submittedName>
</protein>
<keyword evidence="1" id="KW-0812">Transmembrane</keyword>
<keyword evidence="1" id="KW-0472">Membrane</keyword>
<dbReference type="OrthoDB" id="1077582at2759"/>
<evidence type="ECO:0000313" key="2">
    <source>
        <dbReference type="EMBL" id="EDR13837.1"/>
    </source>
</evidence>
<dbReference type="InParanoid" id="B0CW13"/>
<gene>
    <name evidence="2" type="ORF">LACBIDRAFT_323073</name>
</gene>
<keyword evidence="1" id="KW-1133">Transmembrane helix</keyword>